<dbReference type="SUPFAM" id="SSF55681">
    <property type="entry name" value="Class II aaRS and biotin synthetases"/>
    <property type="match status" value="1"/>
</dbReference>
<evidence type="ECO:0000256" key="4">
    <source>
        <dbReference type="ARBA" id="ARBA00022917"/>
    </source>
</evidence>
<name>A0A8T3YL83_9ARCH</name>
<dbReference type="Gene3D" id="3.30.930.10">
    <property type="entry name" value="Bira Bifunctional Protein, Domain 2"/>
    <property type="match status" value="1"/>
</dbReference>
<sequence length="425" mass="47898">MLDIRFVRDNPGTVRADLEKRGDAEKLGWLDRLLEADVAYRASLQEAESLRMQRNRITEEINALMAQKKDFKAKIAEAKKLPGKIKEAESKAAPLKEKVDYYLMRLPNVLHESVPVGRDDSENVALREYGKKISNPGMAPHGDILEKNGWADFARATRISGSGFYFLKGQFAMLELSLVRFALDRLVLKGYTPVQPPLMMSRAAYEGVTDLADFESVMYEVGSDGLYLIATSEHPMAAMYRNEIFAESDLPVRFAGVSPCFRREIGKHGIDTRGIFRVHQFNKVEQFIFCRPEDSWGFHEELIANAEGLFRDMGLAYRVVDICTGDIGTVAAKKYDLEVWMPREGKYREAVSCSNCTSYQAVRSNIKFRKKDGEKEYVHTLNSTAVATSRALRAIVETYYADGALKIPGPLQPYMGGVKEITAEK</sequence>
<evidence type="ECO:0000256" key="8">
    <source>
        <dbReference type="PIRSR" id="PIRSR001529-2"/>
    </source>
</evidence>
<feature type="domain" description="Aminoacyl-transfer RNA synthetases class-II family profile" evidence="10">
    <location>
        <begin position="140"/>
        <end position="408"/>
    </location>
</feature>
<evidence type="ECO:0000313" key="11">
    <source>
        <dbReference type="EMBL" id="MBI4210397.1"/>
    </source>
</evidence>
<evidence type="ECO:0000256" key="2">
    <source>
        <dbReference type="ARBA" id="ARBA00022741"/>
    </source>
</evidence>
<dbReference type="PIRSF" id="PIRSF001529">
    <property type="entry name" value="Ser-tRNA-synth_IIa"/>
    <property type="match status" value="1"/>
</dbReference>
<evidence type="ECO:0000256" key="1">
    <source>
        <dbReference type="ARBA" id="ARBA00022598"/>
    </source>
</evidence>
<feature type="binding site" evidence="6">
    <location>
        <position position="278"/>
    </location>
    <ligand>
        <name>ATP</name>
        <dbReference type="ChEBI" id="CHEBI:30616"/>
    </ligand>
</feature>
<feature type="binding site" evidence="6 8">
    <location>
        <begin position="349"/>
        <end position="352"/>
    </location>
    <ligand>
        <name>ATP</name>
        <dbReference type="ChEBI" id="CHEBI:30616"/>
    </ligand>
</feature>
<dbReference type="InterPro" id="IPR015866">
    <property type="entry name" value="Ser-tRNA-synth_1_N"/>
</dbReference>
<feature type="binding site" evidence="6">
    <location>
        <position position="384"/>
    </location>
    <ligand>
        <name>L-serine</name>
        <dbReference type="ChEBI" id="CHEBI:33384"/>
    </ligand>
</feature>
<evidence type="ECO:0000256" key="7">
    <source>
        <dbReference type="PIRSR" id="PIRSR001529-1"/>
    </source>
</evidence>
<comment type="similarity">
    <text evidence="6">Belongs to the class-II aminoacyl-tRNA synthetase family. Type-1 seryl-tRNA synthetase subfamily.</text>
</comment>
<dbReference type="AlphaFoldDB" id="A0A8T3YL83"/>
<keyword evidence="1 6" id="KW-0436">Ligase</keyword>
<keyword evidence="5 6" id="KW-0030">Aminoacyl-tRNA synthetase</keyword>
<dbReference type="GO" id="GO:0006434">
    <property type="term" value="P:seryl-tRNA aminoacylation"/>
    <property type="evidence" value="ECO:0007669"/>
    <property type="project" value="UniProtKB-UniRule"/>
</dbReference>
<keyword evidence="4 6" id="KW-0648">Protein biosynthesis</keyword>
<dbReference type="InterPro" id="IPR002314">
    <property type="entry name" value="aa-tRNA-synt_IIb"/>
</dbReference>
<dbReference type="Gene3D" id="1.10.287.40">
    <property type="entry name" value="Serine-tRNA synthetase, tRNA binding domain"/>
    <property type="match status" value="1"/>
</dbReference>
<dbReference type="Pfam" id="PF02403">
    <property type="entry name" value="Seryl_tRNA_N"/>
    <property type="match status" value="1"/>
</dbReference>
<evidence type="ECO:0000256" key="5">
    <source>
        <dbReference type="ARBA" id="ARBA00023146"/>
    </source>
</evidence>
<dbReference type="InterPro" id="IPR042103">
    <property type="entry name" value="SerRS_1_N_sf"/>
</dbReference>
<evidence type="ECO:0000256" key="9">
    <source>
        <dbReference type="SAM" id="Coils"/>
    </source>
</evidence>
<dbReference type="InterPro" id="IPR045864">
    <property type="entry name" value="aa-tRNA-synth_II/BPL/LPL"/>
</dbReference>
<comment type="domain">
    <text evidence="6">Consists of two distinct domains, a catalytic core and a N-terminal extension that is involved in tRNA binding.</text>
</comment>
<dbReference type="NCBIfam" id="TIGR00414">
    <property type="entry name" value="serS"/>
    <property type="match status" value="1"/>
</dbReference>
<dbReference type="HAMAP" id="MF_00176">
    <property type="entry name" value="Ser_tRNA_synth_type1"/>
    <property type="match status" value="1"/>
</dbReference>
<evidence type="ECO:0000259" key="10">
    <source>
        <dbReference type="PROSITE" id="PS50862"/>
    </source>
</evidence>
<dbReference type="PANTHER" id="PTHR11778">
    <property type="entry name" value="SERYL-TRNA SYNTHETASE"/>
    <property type="match status" value="1"/>
</dbReference>
<feature type="binding site" evidence="6 7">
    <location>
        <position position="285"/>
    </location>
    <ligand>
        <name>L-serine</name>
        <dbReference type="ChEBI" id="CHEBI:33384"/>
    </ligand>
</feature>
<gene>
    <name evidence="6 11" type="primary">serS</name>
    <name evidence="11" type="ORF">HY544_02730</name>
</gene>
<dbReference type="GO" id="GO:0016260">
    <property type="term" value="P:selenocysteine biosynthetic process"/>
    <property type="evidence" value="ECO:0007669"/>
    <property type="project" value="UniProtKB-UniRule"/>
</dbReference>
<accession>A0A8T3YL83</accession>
<organism evidence="11 12">
    <name type="scientific">Candidatus Iainarchaeum sp</name>
    <dbReference type="NCBI Taxonomy" id="3101447"/>
    <lineage>
        <taxon>Archaea</taxon>
        <taxon>Candidatus Iainarchaeota</taxon>
        <taxon>Candidatus Iainarchaeia</taxon>
        <taxon>Candidatus Iainarchaeales</taxon>
        <taxon>Candidatus Iainarchaeaceae</taxon>
        <taxon>Candidatus Iainarchaeum</taxon>
    </lineage>
</organism>
<dbReference type="Proteomes" id="UP000732298">
    <property type="component" value="Unassembled WGS sequence"/>
</dbReference>
<dbReference type="GO" id="GO:0005524">
    <property type="term" value="F:ATP binding"/>
    <property type="evidence" value="ECO:0007669"/>
    <property type="project" value="UniProtKB-UniRule"/>
</dbReference>
<dbReference type="GO" id="GO:0005737">
    <property type="term" value="C:cytoplasm"/>
    <property type="evidence" value="ECO:0007669"/>
    <property type="project" value="UniProtKB-SubCell"/>
</dbReference>
<dbReference type="EMBL" id="JACQPB010000034">
    <property type="protein sequence ID" value="MBI4210397.1"/>
    <property type="molecule type" value="Genomic_DNA"/>
</dbReference>
<dbReference type="InterPro" id="IPR010978">
    <property type="entry name" value="tRNA-bd_arm"/>
</dbReference>
<keyword evidence="6" id="KW-0963">Cytoplasm</keyword>
<dbReference type="EC" id="6.1.1.11" evidence="6"/>
<dbReference type="Pfam" id="PF00587">
    <property type="entry name" value="tRNA-synt_2b"/>
    <property type="match status" value="1"/>
</dbReference>
<comment type="caution">
    <text evidence="11">The sequence shown here is derived from an EMBL/GenBank/DDBJ whole genome shotgun (WGS) entry which is preliminary data.</text>
</comment>
<feature type="binding site" evidence="6 8">
    <location>
        <begin position="262"/>
        <end position="264"/>
    </location>
    <ligand>
        <name>ATP</name>
        <dbReference type="ChEBI" id="CHEBI:30616"/>
    </ligand>
</feature>
<feature type="binding site" evidence="7">
    <location>
        <position position="231"/>
    </location>
    <ligand>
        <name>L-serine</name>
        <dbReference type="ChEBI" id="CHEBI:33384"/>
    </ligand>
</feature>
<dbReference type="InterPro" id="IPR033729">
    <property type="entry name" value="SerRS_core"/>
</dbReference>
<evidence type="ECO:0000313" key="12">
    <source>
        <dbReference type="Proteomes" id="UP000732298"/>
    </source>
</evidence>
<feature type="binding site" evidence="7">
    <location>
        <position position="262"/>
    </location>
    <ligand>
        <name>L-serine</name>
        <dbReference type="ChEBI" id="CHEBI:33384"/>
    </ligand>
</feature>
<dbReference type="InterPro" id="IPR002317">
    <property type="entry name" value="Ser-tRNA-ligase_type_1"/>
</dbReference>
<comment type="subcellular location">
    <subcellularLocation>
        <location evidence="6">Cytoplasm</location>
    </subcellularLocation>
</comment>
<evidence type="ECO:0000256" key="3">
    <source>
        <dbReference type="ARBA" id="ARBA00022840"/>
    </source>
</evidence>
<comment type="function">
    <text evidence="6">Catalyzes the attachment of serine to tRNA(Ser). Is also able to aminoacylate tRNA(Sec) with serine, to form the misacylated tRNA L-seryl-tRNA(Sec), which will be further converted into selenocysteinyl-tRNA(Sec).</text>
</comment>
<dbReference type="CDD" id="cd00770">
    <property type="entry name" value="SerRS_core"/>
    <property type="match status" value="1"/>
</dbReference>
<dbReference type="SUPFAM" id="SSF46589">
    <property type="entry name" value="tRNA-binding arm"/>
    <property type="match status" value="1"/>
</dbReference>
<feature type="binding site" evidence="8">
    <location>
        <begin position="278"/>
        <end position="281"/>
    </location>
    <ligand>
        <name>ATP</name>
        <dbReference type="ChEBI" id="CHEBI:30616"/>
    </ligand>
</feature>
<feature type="site" description="Important for serine binding" evidence="7">
    <location>
        <position position="384"/>
    </location>
</feature>
<evidence type="ECO:0000256" key="6">
    <source>
        <dbReference type="HAMAP-Rule" id="MF_00176"/>
    </source>
</evidence>
<protein>
    <recommendedName>
        <fullName evidence="6">Serine--tRNA ligase</fullName>
        <ecNumber evidence="6">6.1.1.11</ecNumber>
    </recommendedName>
    <alternativeName>
        <fullName evidence="6">Seryl-tRNA synthetase</fullName>
        <shortName evidence="6">SerRS</shortName>
    </alternativeName>
    <alternativeName>
        <fullName evidence="6">Seryl-tRNA(Ser/Sec) synthetase</fullName>
    </alternativeName>
</protein>
<dbReference type="InterPro" id="IPR006195">
    <property type="entry name" value="aa-tRNA-synth_II"/>
</dbReference>
<feature type="binding site" evidence="7">
    <location>
        <position position="382"/>
    </location>
    <ligand>
        <name>L-serine</name>
        <dbReference type="ChEBI" id="CHEBI:33384"/>
    </ligand>
</feature>
<keyword evidence="2 6" id="KW-0547">Nucleotide-binding</keyword>
<comment type="subunit">
    <text evidence="6">Homodimer. The tRNA molecule binds across the dimer.</text>
</comment>
<reference evidence="11" key="1">
    <citation type="submission" date="2020-07" db="EMBL/GenBank/DDBJ databases">
        <title>Huge and variable diversity of episymbiotic CPR bacteria and DPANN archaea in groundwater ecosystems.</title>
        <authorList>
            <person name="He C.Y."/>
            <person name="Keren R."/>
            <person name="Whittaker M."/>
            <person name="Farag I.F."/>
            <person name="Doudna J."/>
            <person name="Cate J.H.D."/>
            <person name="Banfield J.F."/>
        </authorList>
    </citation>
    <scope>NUCLEOTIDE SEQUENCE</scope>
    <source>
        <strain evidence="11">NC_groundwater_1296_Ag_S-0.2um_52_80</strain>
    </source>
</reference>
<keyword evidence="3 6" id="KW-0067">ATP-binding</keyword>
<dbReference type="PROSITE" id="PS50862">
    <property type="entry name" value="AA_TRNA_LIGASE_II"/>
    <property type="match status" value="1"/>
</dbReference>
<dbReference type="PRINTS" id="PR00981">
    <property type="entry name" value="TRNASYNTHSER"/>
</dbReference>
<proteinExistence type="inferred from homology"/>
<keyword evidence="9" id="KW-0175">Coiled coil</keyword>
<feature type="coiled-coil region" evidence="9">
    <location>
        <begin position="40"/>
        <end position="81"/>
    </location>
</feature>
<comment type="catalytic activity">
    <reaction evidence="6">
        <text>tRNA(Sec) + L-serine + ATP = L-seryl-tRNA(Sec) + AMP + diphosphate + H(+)</text>
        <dbReference type="Rhea" id="RHEA:42580"/>
        <dbReference type="Rhea" id="RHEA-COMP:9742"/>
        <dbReference type="Rhea" id="RHEA-COMP:10128"/>
        <dbReference type="ChEBI" id="CHEBI:15378"/>
        <dbReference type="ChEBI" id="CHEBI:30616"/>
        <dbReference type="ChEBI" id="CHEBI:33019"/>
        <dbReference type="ChEBI" id="CHEBI:33384"/>
        <dbReference type="ChEBI" id="CHEBI:78442"/>
        <dbReference type="ChEBI" id="CHEBI:78533"/>
        <dbReference type="ChEBI" id="CHEBI:456215"/>
        <dbReference type="EC" id="6.1.1.11"/>
    </reaction>
</comment>
<dbReference type="GO" id="GO:0004828">
    <property type="term" value="F:serine-tRNA ligase activity"/>
    <property type="evidence" value="ECO:0007669"/>
    <property type="project" value="UniProtKB-UniRule"/>
</dbReference>
<comment type="catalytic activity">
    <reaction evidence="6">
        <text>tRNA(Ser) + L-serine + ATP = L-seryl-tRNA(Ser) + AMP + diphosphate + H(+)</text>
        <dbReference type="Rhea" id="RHEA:12292"/>
        <dbReference type="Rhea" id="RHEA-COMP:9669"/>
        <dbReference type="Rhea" id="RHEA-COMP:9703"/>
        <dbReference type="ChEBI" id="CHEBI:15378"/>
        <dbReference type="ChEBI" id="CHEBI:30616"/>
        <dbReference type="ChEBI" id="CHEBI:33019"/>
        <dbReference type="ChEBI" id="CHEBI:33384"/>
        <dbReference type="ChEBI" id="CHEBI:78442"/>
        <dbReference type="ChEBI" id="CHEBI:78533"/>
        <dbReference type="ChEBI" id="CHEBI:456215"/>
        <dbReference type="EC" id="6.1.1.11"/>
    </reaction>
</comment>
<comment type="pathway">
    <text evidence="6">Aminoacyl-tRNA biosynthesis; selenocysteinyl-tRNA(Sec) biosynthesis; L-seryl-tRNA(Sec) from L-serine and tRNA(Sec): step 1/1.</text>
</comment>
<feature type="binding site" evidence="6">
    <location>
        <begin position="231"/>
        <end position="233"/>
    </location>
    <ligand>
        <name>L-serine</name>
        <dbReference type="ChEBI" id="CHEBI:33384"/>
    </ligand>
</feature>